<reference evidence="4" key="1">
    <citation type="journal article" date="2014" name="BMC Genomics">
        <title>Genome characteristics reveal the impact of lichenization on lichen-forming fungus Endocarpon pusillum Hedwig (Verrucariales, Ascomycota).</title>
        <authorList>
            <person name="Wang Y.-Y."/>
            <person name="Liu B."/>
            <person name="Zhang X.-Y."/>
            <person name="Zhou Q.-M."/>
            <person name="Zhang T."/>
            <person name="Li H."/>
            <person name="Yu Y.-F."/>
            <person name="Zhang X.-L."/>
            <person name="Hao X.-Y."/>
            <person name="Wang M."/>
            <person name="Wang L."/>
            <person name="Wei J.-C."/>
        </authorList>
    </citation>
    <scope>NUCLEOTIDE SEQUENCE [LARGE SCALE GENOMIC DNA]</scope>
    <source>
        <strain evidence="4">Z07020 / HMAS-L-300199</strain>
    </source>
</reference>
<dbReference type="GO" id="GO:0005524">
    <property type="term" value="F:ATP binding"/>
    <property type="evidence" value="ECO:0007669"/>
    <property type="project" value="InterPro"/>
</dbReference>
<evidence type="ECO:0000259" key="2">
    <source>
        <dbReference type="SMART" id="SM00382"/>
    </source>
</evidence>
<dbReference type="SMART" id="SM00382">
    <property type="entry name" value="AAA"/>
    <property type="match status" value="1"/>
</dbReference>
<dbReference type="GO" id="GO:1990275">
    <property type="term" value="F:preribosome binding"/>
    <property type="evidence" value="ECO:0007669"/>
    <property type="project" value="TreeGrafter"/>
</dbReference>
<accession>U1GAY2</accession>
<dbReference type="PANTHER" id="PTHR23077">
    <property type="entry name" value="AAA-FAMILY ATPASE"/>
    <property type="match status" value="1"/>
</dbReference>
<dbReference type="PANTHER" id="PTHR23077:SF132">
    <property type="entry name" value="ATP-DEPENDENT ZN PROTEASE"/>
    <property type="match status" value="1"/>
</dbReference>
<feature type="region of interest" description="Disordered" evidence="1">
    <location>
        <begin position="408"/>
        <end position="435"/>
    </location>
</feature>
<dbReference type="InterPro" id="IPR003959">
    <property type="entry name" value="ATPase_AAA_core"/>
</dbReference>
<evidence type="ECO:0000313" key="4">
    <source>
        <dbReference type="Proteomes" id="UP000019373"/>
    </source>
</evidence>
<dbReference type="GO" id="GO:0005634">
    <property type="term" value="C:nucleus"/>
    <property type="evidence" value="ECO:0007669"/>
    <property type="project" value="TreeGrafter"/>
</dbReference>
<dbReference type="HOGENOM" id="CLU_025506_2_0_1"/>
<organism evidence="3 4">
    <name type="scientific">Endocarpon pusillum (strain Z07020 / HMAS-L-300199)</name>
    <name type="common">Lichen-forming fungus</name>
    <dbReference type="NCBI Taxonomy" id="1263415"/>
    <lineage>
        <taxon>Eukaryota</taxon>
        <taxon>Fungi</taxon>
        <taxon>Dikarya</taxon>
        <taxon>Ascomycota</taxon>
        <taxon>Pezizomycotina</taxon>
        <taxon>Eurotiomycetes</taxon>
        <taxon>Chaetothyriomycetidae</taxon>
        <taxon>Verrucariales</taxon>
        <taxon>Verrucariaceae</taxon>
        <taxon>Endocarpon</taxon>
    </lineage>
</organism>
<dbReference type="RefSeq" id="XP_007805218.1">
    <property type="nucleotide sequence ID" value="XM_007807027.1"/>
</dbReference>
<evidence type="ECO:0000256" key="1">
    <source>
        <dbReference type="SAM" id="MobiDB-lite"/>
    </source>
</evidence>
<dbReference type="Proteomes" id="UP000019373">
    <property type="component" value="Unassembled WGS sequence"/>
</dbReference>
<dbReference type="CDD" id="cd19481">
    <property type="entry name" value="RecA-like_protease"/>
    <property type="match status" value="1"/>
</dbReference>
<keyword evidence="4" id="KW-1185">Reference proteome</keyword>
<dbReference type="InterPro" id="IPR027417">
    <property type="entry name" value="P-loop_NTPase"/>
</dbReference>
<dbReference type="OMA" id="CMLILED"/>
<dbReference type="GO" id="GO:0003723">
    <property type="term" value="F:RNA binding"/>
    <property type="evidence" value="ECO:0007669"/>
    <property type="project" value="TreeGrafter"/>
</dbReference>
<feature type="domain" description="AAA+ ATPase" evidence="2">
    <location>
        <begin position="226"/>
        <end position="350"/>
    </location>
</feature>
<dbReference type="GO" id="GO:0042254">
    <property type="term" value="P:ribosome biogenesis"/>
    <property type="evidence" value="ECO:0007669"/>
    <property type="project" value="TreeGrafter"/>
</dbReference>
<dbReference type="Gene3D" id="3.40.50.300">
    <property type="entry name" value="P-loop containing nucleotide triphosphate hydrolases"/>
    <property type="match status" value="1"/>
</dbReference>
<protein>
    <recommendedName>
        <fullName evidence="2">AAA+ ATPase domain-containing protein</fullName>
    </recommendedName>
</protein>
<dbReference type="OrthoDB" id="2115716at2759"/>
<dbReference type="AlphaFoldDB" id="U1GAY2"/>
<dbReference type="GO" id="GO:0016887">
    <property type="term" value="F:ATP hydrolysis activity"/>
    <property type="evidence" value="ECO:0007669"/>
    <property type="project" value="InterPro"/>
</dbReference>
<name>U1GAY2_ENDPU</name>
<dbReference type="GeneID" id="19236173"/>
<dbReference type="SUPFAM" id="SSF52540">
    <property type="entry name" value="P-loop containing nucleoside triphosphate hydrolases"/>
    <property type="match status" value="1"/>
</dbReference>
<dbReference type="Pfam" id="PF00004">
    <property type="entry name" value="AAA"/>
    <property type="match status" value="1"/>
</dbReference>
<dbReference type="InterPro" id="IPR003593">
    <property type="entry name" value="AAA+_ATPase"/>
</dbReference>
<dbReference type="eggNOG" id="KOG0730">
    <property type="taxonomic scope" value="Eukaryota"/>
</dbReference>
<dbReference type="EMBL" id="KE721469">
    <property type="protein sequence ID" value="ERF69158.1"/>
    <property type="molecule type" value="Genomic_DNA"/>
</dbReference>
<dbReference type="InterPro" id="IPR050168">
    <property type="entry name" value="AAA_ATPase_domain"/>
</dbReference>
<feature type="compositionally biased region" description="Basic and acidic residues" evidence="1">
    <location>
        <begin position="419"/>
        <end position="435"/>
    </location>
</feature>
<evidence type="ECO:0000313" key="3">
    <source>
        <dbReference type="EMBL" id="ERF69158.1"/>
    </source>
</evidence>
<sequence>MVLTKTTPDPYTLVSSAHHDTVYSDFEDVASGKYADLDAQLIASIRNHHPGMTVTVIPTSYANLAAYAAAGYARAELDTSEDSLLRWRYYQTSSTRGGQGHLGEVFFFVRFKYTWKNIEFIVYTVREGMITLNYILFPPDDDETVLSHSKVTDALLQAVGEIQFAVEGTILVFERYWTRSRALYEQVQKASWDDVILDKKMKKTLTETVVHFFDSEKSYKDLDVPWKRGLIFYGPAGCGKTISIKALMHTLSIRENPVVSLYVKALHNTYEIGSVFRMARTMTPCLLILEDVDTLITEELRSYFFNEVDGLDSNDGIMMVATTNHLDQLDGGLAKRPSRFDRKYNFPTPDREERILYCDYWKQKLRHNKKVEFPEELPPAIADITQDFTFAYLKEAFVASLLTIARQDEERDDEDEDGDRITSPRNDDPGFHDKLINTEKDISNLPLWIEIQKQVKMLREDMDSEDKEVKKNTLWGFRAPSTRPMPPRANGCFPSASARRIPPLQADTEAVHIMPSSETPSEEDQTVIRMRAAFNRKTDRQILGLDKELHRST</sequence>
<gene>
    <name evidence="3" type="ORF">EPUS_01114</name>
</gene>
<proteinExistence type="predicted"/>